<dbReference type="AlphaFoldDB" id="A0A1G9W735"/>
<evidence type="ECO:0000313" key="2">
    <source>
        <dbReference type="Proteomes" id="UP000182146"/>
    </source>
</evidence>
<dbReference type="EMBL" id="FNGU01000010">
    <property type="protein sequence ID" value="SDM80036.1"/>
    <property type="molecule type" value="Genomic_DNA"/>
</dbReference>
<dbReference type="Pfam" id="PF10670">
    <property type="entry name" value="DUF4198"/>
    <property type="match status" value="1"/>
</dbReference>
<name>A0A1G9W735_9BACT</name>
<organism evidence="1 2">
    <name type="scientific">Geoalkalibacter ferrihydriticus</name>
    <dbReference type="NCBI Taxonomy" id="392333"/>
    <lineage>
        <taxon>Bacteria</taxon>
        <taxon>Pseudomonadati</taxon>
        <taxon>Thermodesulfobacteriota</taxon>
        <taxon>Desulfuromonadia</taxon>
        <taxon>Desulfuromonadales</taxon>
        <taxon>Geoalkalibacteraceae</taxon>
        <taxon>Geoalkalibacter</taxon>
    </lineage>
</organism>
<dbReference type="STRING" id="392333.SAMN05660860_03187"/>
<dbReference type="OrthoDB" id="2911at2"/>
<proteinExistence type="predicted"/>
<reference evidence="1 2" key="1">
    <citation type="submission" date="2016-10" db="EMBL/GenBank/DDBJ databases">
        <authorList>
            <person name="de Groot N.N."/>
        </authorList>
    </citation>
    <scope>NUCLEOTIDE SEQUENCE [LARGE SCALE GENOMIC DNA]</scope>
    <source>
        <strain evidence="1 2">DSM 17813</strain>
    </source>
</reference>
<gene>
    <name evidence="1" type="ORF">SAMN05660860_03187</name>
</gene>
<sequence length="253" mass="27295">MPQSVSLVMRSLLPAVLLLCLVLTPAHAHYPWLTVLEQNPLRFELSWGHEFPRDGILAVERIAAVHLVLPDGSVRDLVLSPGDAHSAGPLADTGLHVLAATQVPSFYSLTADGGKRGSRADYPEALSCSQSENSMKTLISRGGTEGTPGQAVGHPLEILPLADPAALQAGDEFPVRVLFRGAPFSGTLEATWDGYRGDEEYALSAETDEAGEARIPLSSAGFWKIVARMQEPHPTPELCDYQTYTSTLTFHLR</sequence>
<protein>
    <submittedName>
        <fullName evidence="1">Uncharacterized conserved protein, contains GH25 family domain</fullName>
    </submittedName>
</protein>
<accession>A0A1G9W735</accession>
<dbReference type="Proteomes" id="UP000182146">
    <property type="component" value="Unassembled WGS sequence"/>
</dbReference>
<dbReference type="RefSeq" id="WP_052446008.1">
    <property type="nucleotide sequence ID" value="NZ_FNGU01000010.1"/>
</dbReference>
<dbReference type="InterPro" id="IPR019613">
    <property type="entry name" value="DUF4198"/>
</dbReference>
<evidence type="ECO:0000313" key="1">
    <source>
        <dbReference type="EMBL" id="SDM80036.1"/>
    </source>
</evidence>